<reference evidence="3 4" key="1">
    <citation type="submission" date="2018-08" db="EMBL/GenBank/DDBJ databases">
        <title>Genomic Encyclopedia of Type Strains, Phase III (KMG-III): the genomes of soil and plant-associated and newly described type strains.</title>
        <authorList>
            <person name="Whitman W."/>
        </authorList>
    </citation>
    <scope>NUCLEOTIDE SEQUENCE [LARGE SCALE GENOMIC DNA]</scope>
    <source>
        <strain evidence="3 4">CGMCC 1.10966</strain>
    </source>
</reference>
<gene>
    <name evidence="3" type="ORF">A8990_10724</name>
</gene>
<evidence type="ECO:0000313" key="3">
    <source>
        <dbReference type="EMBL" id="REE88928.1"/>
    </source>
</evidence>
<accession>A0A3D9SC79</accession>
<proteinExistence type="inferred from homology"/>
<dbReference type="SUPFAM" id="SSF56112">
    <property type="entry name" value="Protein kinase-like (PK-like)"/>
    <property type="match status" value="1"/>
</dbReference>
<sequence>MDDKLAQLLREYGIASPEITLLRHNENRTFKVTDTSNGTDYLLRVHDPITTNLAGVQHTRHGIESELQLLRIIAQKSNLVTQVPLTTFSNQLVTPIEVDGHQHNCSILRWIEGRNLTLEDSATADAAYQLGAQVAALHQVFDAYTEVQREDRPDYGIRRIEQMLTQIRRGVELELFSPDHYATVEKTLTLIADRLKSLSPQTAKQGIIHADLNMSNILVTPRGEFVFIDYSLFGFGYRLFDVAMMALNAPKETREHVLKGYFGQESLTQERYAAIEGFMLSAVFGYYAFVMEHEAAHSWIRERMPLLCENRCKPFLNGERIFLSF</sequence>
<dbReference type="InterPro" id="IPR011009">
    <property type="entry name" value="Kinase-like_dom_sf"/>
</dbReference>
<dbReference type="Gene3D" id="3.90.1200.10">
    <property type="match status" value="1"/>
</dbReference>
<keyword evidence="3" id="KW-0808">Transferase</keyword>
<keyword evidence="3" id="KW-0418">Kinase</keyword>
<dbReference type="Proteomes" id="UP000256304">
    <property type="component" value="Unassembled WGS sequence"/>
</dbReference>
<dbReference type="Pfam" id="PF01636">
    <property type="entry name" value="APH"/>
    <property type="match status" value="1"/>
</dbReference>
<feature type="domain" description="Aminoglycoside phosphotransferase" evidence="2">
    <location>
        <begin position="22"/>
        <end position="270"/>
    </location>
</feature>
<protein>
    <submittedName>
        <fullName evidence="3">Ser/Thr protein kinase RdoA (MazF antagonist)</fullName>
    </submittedName>
</protein>
<dbReference type="PANTHER" id="PTHR21064">
    <property type="entry name" value="AMINOGLYCOSIDE PHOSPHOTRANSFERASE DOMAIN-CONTAINING PROTEIN-RELATED"/>
    <property type="match status" value="1"/>
</dbReference>
<dbReference type="InterPro" id="IPR002575">
    <property type="entry name" value="Aminoglycoside_PTrfase"/>
</dbReference>
<evidence type="ECO:0000259" key="2">
    <source>
        <dbReference type="Pfam" id="PF01636"/>
    </source>
</evidence>
<organism evidence="3 4">
    <name type="scientific">Paenibacillus taihuensis</name>
    <dbReference type="NCBI Taxonomy" id="1156355"/>
    <lineage>
        <taxon>Bacteria</taxon>
        <taxon>Bacillati</taxon>
        <taxon>Bacillota</taxon>
        <taxon>Bacilli</taxon>
        <taxon>Bacillales</taxon>
        <taxon>Paenibacillaceae</taxon>
        <taxon>Paenibacillus</taxon>
    </lineage>
</organism>
<dbReference type="PANTHER" id="PTHR21064:SF6">
    <property type="entry name" value="AMINOGLYCOSIDE PHOSPHOTRANSFERASE DOMAIN-CONTAINING PROTEIN"/>
    <property type="match status" value="1"/>
</dbReference>
<evidence type="ECO:0000256" key="1">
    <source>
        <dbReference type="ARBA" id="ARBA00038240"/>
    </source>
</evidence>
<dbReference type="GO" id="GO:0019202">
    <property type="term" value="F:amino acid kinase activity"/>
    <property type="evidence" value="ECO:0007669"/>
    <property type="project" value="TreeGrafter"/>
</dbReference>
<dbReference type="InterPro" id="IPR050249">
    <property type="entry name" value="Pseudomonas-type_ThrB"/>
</dbReference>
<comment type="similarity">
    <text evidence="1">Belongs to the pseudomonas-type ThrB family.</text>
</comment>
<dbReference type="AlphaFoldDB" id="A0A3D9SC79"/>
<evidence type="ECO:0000313" key="4">
    <source>
        <dbReference type="Proteomes" id="UP000256304"/>
    </source>
</evidence>
<name>A0A3D9SC79_9BACL</name>
<dbReference type="OrthoDB" id="1995036at2"/>
<dbReference type="EMBL" id="QTTN01000007">
    <property type="protein sequence ID" value="REE88928.1"/>
    <property type="molecule type" value="Genomic_DNA"/>
</dbReference>
<dbReference type="RefSeq" id="WP_116188443.1">
    <property type="nucleotide sequence ID" value="NZ_QTTN01000007.1"/>
</dbReference>
<comment type="caution">
    <text evidence="3">The sequence shown here is derived from an EMBL/GenBank/DDBJ whole genome shotgun (WGS) entry which is preliminary data.</text>
</comment>
<keyword evidence="4" id="KW-1185">Reference proteome</keyword>